<proteinExistence type="predicted"/>
<keyword evidence="2" id="KW-0143">Chaperone</keyword>
<gene>
    <name evidence="4" type="ORF">Ctob_012802</name>
</gene>
<protein>
    <recommendedName>
        <fullName evidence="3">CobW C-terminal domain-containing protein</fullName>
    </recommendedName>
</protein>
<dbReference type="Proteomes" id="UP000037460">
    <property type="component" value="Unassembled WGS sequence"/>
</dbReference>
<sequence length="225" mass="24957">MAGVLSIHCATQKFVLRGAHLHGSEAHLEGEYVDAAWREGEARESKLVLLGRRLDHETLEQGLRGCLVSAASVERRLKALRFSVGDAVECRTPRGWSKARVVDRLYRDDSMPPGLVAPYQLRLEEAGAQDGALIYAPEDTREVVRATRLERLRFGVGDAVECNLGERWAKGKVVDLMYREPGVSSVVAPYQVELVEGAMAGTLIFAPTDSAEVIRKPWRFFDVPL</sequence>
<evidence type="ECO:0000313" key="5">
    <source>
        <dbReference type="Proteomes" id="UP000037460"/>
    </source>
</evidence>
<dbReference type="Gene3D" id="3.30.1220.10">
    <property type="entry name" value="CobW-like, C-terminal domain"/>
    <property type="match status" value="1"/>
</dbReference>
<evidence type="ECO:0000259" key="3">
    <source>
        <dbReference type="Pfam" id="PF07683"/>
    </source>
</evidence>
<dbReference type="AlphaFoldDB" id="A0A0M0K8M4"/>
<keyword evidence="1" id="KW-0547">Nucleotide-binding</keyword>
<comment type="caution">
    <text evidence="4">The sequence shown here is derived from an EMBL/GenBank/DDBJ whole genome shotgun (WGS) entry which is preliminary data.</text>
</comment>
<dbReference type="SUPFAM" id="SSF90002">
    <property type="entry name" value="Hypothetical protein YjiA, C-terminal domain"/>
    <property type="match status" value="1"/>
</dbReference>
<evidence type="ECO:0000256" key="1">
    <source>
        <dbReference type="ARBA" id="ARBA00022741"/>
    </source>
</evidence>
<dbReference type="GO" id="GO:0000166">
    <property type="term" value="F:nucleotide binding"/>
    <property type="evidence" value="ECO:0007669"/>
    <property type="project" value="UniProtKB-KW"/>
</dbReference>
<keyword evidence="5" id="KW-1185">Reference proteome</keyword>
<accession>A0A0M0K8M4</accession>
<dbReference type="OrthoDB" id="435382at2759"/>
<reference evidence="5" key="1">
    <citation type="journal article" date="2015" name="PLoS Genet.">
        <title>Genome Sequence and Transcriptome Analyses of Chrysochromulina tobin: Metabolic Tools for Enhanced Algal Fitness in the Prominent Order Prymnesiales (Haptophyceae).</title>
        <authorList>
            <person name="Hovde B.T."/>
            <person name="Deodato C.R."/>
            <person name="Hunsperger H.M."/>
            <person name="Ryken S.A."/>
            <person name="Yost W."/>
            <person name="Jha R.K."/>
            <person name="Patterson J."/>
            <person name="Monnat R.J. Jr."/>
            <person name="Barlow S.B."/>
            <person name="Starkenburg S.R."/>
            <person name="Cattolico R.A."/>
        </authorList>
    </citation>
    <scope>NUCLEOTIDE SEQUENCE</scope>
    <source>
        <strain evidence="5">CCMP291</strain>
    </source>
</reference>
<dbReference type="Pfam" id="PF07683">
    <property type="entry name" value="CobW_C"/>
    <property type="match status" value="1"/>
</dbReference>
<organism evidence="4 5">
    <name type="scientific">Chrysochromulina tobinii</name>
    <dbReference type="NCBI Taxonomy" id="1460289"/>
    <lineage>
        <taxon>Eukaryota</taxon>
        <taxon>Haptista</taxon>
        <taxon>Haptophyta</taxon>
        <taxon>Prymnesiophyceae</taxon>
        <taxon>Prymnesiales</taxon>
        <taxon>Chrysochromulinaceae</taxon>
        <taxon>Chrysochromulina</taxon>
    </lineage>
</organism>
<evidence type="ECO:0000256" key="2">
    <source>
        <dbReference type="ARBA" id="ARBA00023186"/>
    </source>
</evidence>
<name>A0A0M0K8M4_9EUKA</name>
<feature type="domain" description="CobW C-terminal" evidence="3">
    <location>
        <begin position="20"/>
        <end position="67"/>
    </location>
</feature>
<dbReference type="EMBL" id="JWZX01000965">
    <property type="protein sequence ID" value="KOO35154.1"/>
    <property type="molecule type" value="Genomic_DNA"/>
</dbReference>
<dbReference type="InterPro" id="IPR011629">
    <property type="entry name" value="CobW-like_C"/>
</dbReference>
<dbReference type="InterPro" id="IPR036627">
    <property type="entry name" value="CobW-likC_sf"/>
</dbReference>
<evidence type="ECO:0000313" key="4">
    <source>
        <dbReference type="EMBL" id="KOO35154.1"/>
    </source>
</evidence>